<dbReference type="Proteomes" id="UP000887565">
    <property type="component" value="Unplaced"/>
</dbReference>
<name>A0A915K2Y2_ROMCU</name>
<dbReference type="WBParaSite" id="nRc.2.0.1.t32681-RA">
    <property type="protein sequence ID" value="nRc.2.0.1.t32681-RA"/>
    <property type="gene ID" value="nRc.2.0.1.g32681"/>
</dbReference>
<protein>
    <submittedName>
        <fullName evidence="2">Uncharacterized protein</fullName>
    </submittedName>
</protein>
<evidence type="ECO:0000313" key="2">
    <source>
        <dbReference type="WBParaSite" id="nRc.2.0.1.t32681-RA"/>
    </source>
</evidence>
<keyword evidence="1" id="KW-1185">Reference proteome</keyword>
<evidence type="ECO:0000313" key="1">
    <source>
        <dbReference type="Proteomes" id="UP000887565"/>
    </source>
</evidence>
<dbReference type="AlphaFoldDB" id="A0A915K2Y2"/>
<sequence length="144" mass="15813">TKLYKASGVKSKSPPFSGSATVFERFVRSFFDSHFVSPTPPPPPPSMMLILVTKCEAEQRYKPAALRAPKKNHVSDSFLFKNDHSIDIFLPISVQKNATPMASPKAATKWRTTDAKLGQAPSLDGRQVTMDANFFVPKAEGSTL</sequence>
<organism evidence="1 2">
    <name type="scientific">Romanomermis culicivorax</name>
    <name type="common">Nematode worm</name>
    <dbReference type="NCBI Taxonomy" id="13658"/>
    <lineage>
        <taxon>Eukaryota</taxon>
        <taxon>Metazoa</taxon>
        <taxon>Ecdysozoa</taxon>
        <taxon>Nematoda</taxon>
        <taxon>Enoplea</taxon>
        <taxon>Dorylaimia</taxon>
        <taxon>Mermithida</taxon>
        <taxon>Mermithoidea</taxon>
        <taxon>Mermithidae</taxon>
        <taxon>Romanomermis</taxon>
    </lineage>
</organism>
<reference evidence="2" key="1">
    <citation type="submission" date="2022-11" db="UniProtKB">
        <authorList>
            <consortium name="WormBaseParasite"/>
        </authorList>
    </citation>
    <scope>IDENTIFICATION</scope>
</reference>
<accession>A0A915K2Y2</accession>
<proteinExistence type="predicted"/>